<comment type="similarity">
    <text evidence="1">Belongs to the short-chain dehydrogenases/reductases (SDR) family.</text>
</comment>
<gene>
    <name evidence="2" type="ORF">SDC9_157250</name>
</gene>
<dbReference type="InterPro" id="IPR036291">
    <property type="entry name" value="NAD(P)-bd_dom_sf"/>
</dbReference>
<evidence type="ECO:0000256" key="1">
    <source>
        <dbReference type="ARBA" id="ARBA00006484"/>
    </source>
</evidence>
<organism evidence="2">
    <name type="scientific">bioreactor metagenome</name>
    <dbReference type="NCBI Taxonomy" id="1076179"/>
    <lineage>
        <taxon>unclassified sequences</taxon>
        <taxon>metagenomes</taxon>
        <taxon>ecological metagenomes</taxon>
    </lineage>
</organism>
<dbReference type="GO" id="GO:0030497">
    <property type="term" value="P:fatty acid elongation"/>
    <property type="evidence" value="ECO:0007669"/>
    <property type="project" value="TreeGrafter"/>
</dbReference>
<dbReference type="AlphaFoldDB" id="A0A645F6Y0"/>
<reference evidence="2" key="1">
    <citation type="submission" date="2019-08" db="EMBL/GenBank/DDBJ databases">
        <authorList>
            <person name="Kucharzyk K."/>
            <person name="Murdoch R.W."/>
            <person name="Higgins S."/>
            <person name="Loffler F."/>
        </authorList>
    </citation>
    <scope>NUCLEOTIDE SEQUENCE</scope>
</reference>
<name>A0A645F6Y0_9ZZZZ</name>
<dbReference type="SUPFAM" id="SSF51735">
    <property type="entry name" value="NAD(P)-binding Rossmann-fold domains"/>
    <property type="match status" value="1"/>
</dbReference>
<dbReference type="InterPro" id="IPR002347">
    <property type="entry name" value="SDR_fam"/>
</dbReference>
<sequence length="170" mass="18686">MAKNIIDDSEKKAISACGSISSISELFPQYLLNIKEIGTLMAKKGKGSIVLFASMYGMNAPYPDVYKEPMNKNPIEYGVGKAGIIQMTRYMAVHWGKQNVRCNCISPGPFPNKKIQKENPDFIQRLSDKSPMCRIGQSTEIAGVAAFLLSDAASYITGHNLIVDGGWTCW</sequence>
<protein>
    <recommendedName>
        <fullName evidence="3">Gluconate 5-dehydrogenase</fullName>
    </recommendedName>
</protein>
<dbReference type="PANTHER" id="PTHR42760:SF40">
    <property type="entry name" value="3-OXOACYL-[ACYL-CARRIER-PROTEIN] REDUCTASE, CHLOROPLASTIC"/>
    <property type="match status" value="1"/>
</dbReference>
<dbReference type="PANTHER" id="PTHR42760">
    <property type="entry name" value="SHORT-CHAIN DEHYDROGENASES/REDUCTASES FAMILY MEMBER"/>
    <property type="match status" value="1"/>
</dbReference>
<comment type="caution">
    <text evidence="2">The sequence shown here is derived from an EMBL/GenBank/DDBJ whole genome shotgun (WGS) entry which is preliminary data.</text>
</comment>
<dbReference type="Pfam" id="PF13561">
    <property type="entry name" value="adh_short_C2"/>
    <property type="match status" value="1"/>
</dbReference>
<dbReference type="EMBL" id="VSSQ01056096">
    <property type="protein sequence ID" value="MPN09957.1"/>
    <property type="molecule type" value="Genomic_DNA"/>
</dbReference>
<dbReference type="GO" id="GO:0016616">
    <property type="term" value="F:oxidoreductase activity, acting on the CH-OH group of donors, NAD or NADP as acceptor"/>
    <property type="evidence" value="ECO:0007669"/>
    <property type="project" value="TreeGrafter"/>
</dbReference>
<dbReference type="PRINTS" id="PR00081">
    <property type="entry name" value="GDHRDH"/>
</dbReference>
<dbReference type="Gene3D" id="3.40.50.720">
    <property type="entry name" value="NAD(P)-binding Rossmann-like Domain"/>
    <property type="match status" value="1"/>
</dbReference>
<proteinExistence type="inferred from homology"/>
<evidence type="ECO:0000313" key="2">
    <source>
        <dbReference type="EMBL" id="MPN09957.1"/>
    </source>
</evidence>
<evidence type="ECO:0008006" key="3">
    <source>
        <dbReference type="Google" id="ProtNLM"/>
    </source>
</evidence>
<accession>A0A645F6Y0</accession>